<feature type="coiled-coil region" evidence="1">
    <location>
        <begin position="466"/>
        <end position="493"/>
    </location>
</feature>
<feature type="transmembrane region" description="Helical" evidence="3">
    <location>
        <begin position="440"/>
        <end position="459"/>
    </location>
</feature>
<feature type="region of interest" description="Disordered" evidence="2">
    <location>
        <begin position="359"/>
        <end position="378"/>
    </location>
</feature>
<reference evidence="4" key="1">
    <citation type="submission" date="2023-01" db="EMBL/GenBank/DDBJ databases">
        <authorList>
            <person name="Van Ghelder C."/>
            <person name="Rancurel C."/>
        </authorList>
    </citation>
    <scope>NUCLEOTIDE SEQUENCE</scope>
    <source>
        <strain evidence="4">CNCM I-4278</strain>
    </source>
</reference>
<dbReference type="AlphaFoldDB" id="A0A9W4XH29"/>
<keyword evidence="3" id="KW-0812">Transmembrane</keyword>
<organism evidence="4 5">
    <name type="scientific">Periconia digitata</name>
    <dbReference type="NCBI Taxonomy" id="1303443"/>
    <lineage>
        <taxon>Eukaryota</taxon>
        <taxon>Fungi</taxon>
        <taxon>Dikarya</taxon>
        <taxon>Ascomycota</taxon>
        <taxon>Pezizomycotina</taxon>
        <taxon>Dothideomycetes</taxon>
        <taxon>Pleosporomycetidae</taxon>
        <taxon>Pleosporales</taxon>
        <taxon>Massarineae</taxon>
        <taxon>Periconiaceae</taxon>
        <taxon>Periconia</taxon>
    </lineage>
</organism>
<protein>
    <submittedName>
        <fullName evidence="4">Uncharacterized protein</fullName>
    </submittedName>
</protein>
<feature type="transmembrane region" description="Helical" evidence="3">
    <location>
        <begin position="62"/>
        <end position="82"/>
    </location>
</feature>
<evidence type="ECO:0000313" key="4">
    <source>
        <dbReference type="EMBL" id="CAI6331417.1"/>
    </source>
</evidence>
<keyword evidence="1" id="KW-0175">Coiled coil</keyword>
<dbReference type="EMBL" id="CAOQHR010000003">
    <property type="protein sequence ID" value="CAI6331417.1"/>
    <property type="molecule type" value="Genomic_DNA"/>
</dbReference>
<accession>A0A9W4XH29</accession>
<feature type="transmembrane region" description="Helical" evidence="3">
    <location>
        <begin position="289"/>
        <end position="309"/>
    </location>
</feature>
<keyword evidence="5" id="KW-1185">Reference proteome</keyword>
<dbReference type="OrthoDB" id="3021074at2759"/>
<proteinExistence type="predicted"/>
<evidence type="ECO:0000256" key="1">
    <source>
        <dbReference type="SAM" id="Coils"/>
    </source>
</evidence>
<sequence>MTSLTNLTYPLASADNDTFKLIAQNVMCAYPISDIYAPTPRFLYYVLLLLTFATLRHRWVSHMFLGAAVAYAASAAVHALIITARSPTVQNRAVVSIPFIPSNSTLTGNISALELDTSTLVIQPDAVELDIDPIMAIVGTAYLVGLPLQLWSRTITSSNITRFLLIFWNLCMLAATICALISWPTTNLAAPQYRFCYAGFRDLLSQNSDGWDTSYWRGTWNETIYRIYDISDNTVWNGMSNSCFYPCFNTSQTIRQSTSLKAVVADGTTTFAKLHAPGRGDNDGFRYRIYFALVVFTIAQFSMLIVSSLRLCSDTMRESIHNPRMLWKCRGRIRNQLRRDAHDGRVALRALMKQRSATTENISLDGPRTEPKPEEQPDQAASFRDLLVFPRMLIDILTLLNLIAGFCLFGPLVLVFVVWIEWYIRNDGSTNETIKQVGQWSPLVSVTVILFATVIFHLLKDRLSSAEEVRMEMDATEARLRRLKIRYEHLCET</sequence>
<evidence type="ECO:0000256" key="3">
    <source>
        <dbReference type="SAM" id="Phobius"/>
    </source>
</evidence>
<feature type="transmembrane region" description="Helical" evidence="3">
    <location>
        <begin position="399"/>
        <end position="420"/>
    </location>
</feature>
<evidence type="ECO:0000313" key="5">
    <source>
        <dbReference type="Proteomes" id="UP001152607"/>
    </source>
</evidence>
<keyword evidence="3" id="KW-0472">Membrane</keyword>
<keyword evidence="3" id="KW-1133">Transmembrane helix</keyword>
<feature type="transmembrane region" description="Helical" evidence="3">
    <location>
        <begin position="163"/>
        <end position="183"/>
    </location>
</feature>
<name>A0A9W4XH29_9PLEO</name>
<evidence type="ECO:0000256" key="2">
    <source>
        <dbReference type="SAM" id="MobiDB-lite"/>
    </source>
</evidence>
<dbReference type="Proteomes" id="UP001152607">
    <property type="component" value="Unassembled WGS sequence"/>
</dbReference>
<gene>
    <name evidence="4" type="ORF">PDIGIT_LOCUS4442</name>
</gene>
<comment type="caution">
    <text evidence="4">The sequence shown here is derived from an EMBL/GenBank/DDBJ whole genome shotgun (WGS) entry which is preliminary data.</text>
</comment>